<evidence type="ECO:0000256" key="4">
    <source>
        <dbReference type="ARBA" id="ARBA00022692"/>
    </source>
</evidence>
<keyword evidence="3" id="KW-1003">Cell membrane</keyword>
<evidence type="ECO:0000313" key="8">
    <source>
        <dbReference type="EMBL" id="RFM36643.1"/>
    </source>
</evidence>
<dbReference type="Pfam" id="PF07681">
    <property type="entry name" value="DoxX"/>
    <property type="match status" value="1"/>
</dbReference>
<evidence type="ECO:0000256" key="6">
    <source>
        <dbReference type="ARBA" id="ARBA00023136"/>
    </source>
</evidence>
<dbReference type="PANTHER" id="PTHR33452:SF1">
    <property type="entry name" value="INNER MEMBRANE PROTEIN YPHA-RELATED"/>
    <property type="match status" value="1"/>
</dbReference>
<dbReference type="GO" id="GO:0005886">
    <property type="term" value="C:plasma membrane"/>
    <property type="evidence" value="ECO:0007669"/>
    <property type="project" value="UniProtKB-SubCell"/>
</dbReference>
<keyword evidence="6 7" id="KW-0472">Membrane</keyword>
<proteinExistence type="inferred from homology"/>
<keyword evidence="4 7" id="KW-0812">Transmembrane</keyword>
<evidence type="ECO:0000313" key="9">
    <source>
        <dbReference type="Proteomes" id="UP000261174"/>
    </source>
</evidence>
<dbReference type="InterPro" id="IPR051907">
    <property type="entry name" value="DoxX-like_oxidoreductase"/>
</dbReference>
<dbReference type="PANTHER" id="PTHR33452">
    <property type="entry name" value="OXIDOREDUCTASE CATD-RELATED"/>
    <property type="match status" value="1"/>
</dbReference>
<feature type="transmembrane region" description="Helical" evidence="7">
    <location>
        <begin position="82"/>
        <end position="98"/>
    </location>
</feature>
<dbReference type="InterPro" id="IPR032808">
    <property type="entry name" value="DoxX"/>
</dbReference>
<comment type="similarity">
    <text evidence="2">Belongs to the DoxX family.</text>
</comment>
<sequence>MSKLFSSKASNGAINFSLLLLRVAFGGLLLWNHGLAKLKGFSAMKDSFPDPLHIGHPISLGLAVFAEVFCAGLVIIGLVTRLAAVPVIVTMGVALFLIHGHQGLKEQEPAILYLVPFLVILFAGPGKVSLDSAIGR</sequence>
<comment type="subcellular location">
    <subcellularLocation>
        <location evidence="1">Cell membrane</location>
        <topology evidence="1">Multi-pass membrane protein</topology>
    </subcellularLocation>
</comment>
<evidence type="ECO:0000256" key="2">
    <source>
        <dbReference type="ARBA" id="ARBA00006679"/>
    </source>
</evidence>
<organism evidence="8 9">
    <name type="scientific">Chitinophaga silvisoli</name>
    <dbReference type="NCBI Taxonomy" id="2291814"/>
    <lineage>
        <taxon>Bacteria</taxon>
        <taxon>Pseudomonadati</taxon>
        <taxon>Bacteroidota</taxon>
        <taxon>Chitinophagia</taxon>
        <taxon>Chitinophagales</taxon>
        <taxon>Chitinophagaceae</taxon>
        <taxon>Chitinophaga</taxon>
    </lineage>
</organism>
<reference evidence="8 9" key="1">
    <citation type="submission" date="2018-08" db="EMBL/GenBank/DDBJ databases">
        <title>Chitinophaga sp. K20C18050901, a novel bacterium isolated from forest soil.</title>
        <authorList>
            <person name="Wang C."/>
        </authorList>
    </citation>
    <scope>NUCLEOTIDE SEQUENCE [LARGE SCALE GENOMIC DNA]</scope>
    <source>
        <strain evidence="8 9">K20C18050901</strain>
    </source>
</reference>
<feature type="transmembrane region" description="Helical" evidence="7">
    <location>
        <begin position="110"/>
        <end position="130"/>
    </location>
</feature>
<dbReference type="AlphaFoldDB" id="A0A3E1P8Y6"/>
<comment type="caution">
    <text evidence="8">The sequence shown here is derived from an EMBL/GenBank/DDBJ whole genome shotgun (WGS) entry which is preliminary data.</text>
</comment>
<protein>
    <submittedName>
        <fullName evidence="8">DoxX family protein</fullName>
    </submittedName>
</protein>
<feature type="transmembrane region" description="Helical" evidence="7">
    <location>
        <begin position="54"/>
        <end position="75"/>
    </location>
</feature>
<accession>A0A3E1P8Y6</accession>
<feature type="transmembrane region" description="Helical" evidence="7">
    <location>
        <begin position="12"/>
        <end position="34"/>
    </location>
</feature>
<dbReference type="OrthoDB" id="9813193at2"/>
<dbReference type="Proteomes" id="UP000261174">
    <property type="component" value="Unassembled WGS sequence"/>
</dbReference>
<evidence type="ECO:0000256" key="3">
    <source>
        <dbReference type="ARBA" id="ARBA00022475"/>
    </source>
</evidence>
<gene>
    <name evidence="8" type="ORF">DXN04_03855</name>
</gene>
<evidence type="ECO:0000256" key="5">
    <source>
        <dbReference type="ARBA" id="ARBA00022989"/>
    </source>
</evidence>
<evidence type="ECO:0000256" key="7">
    <source>
        <dbReference type="SAM" id="Phobius"/>
    </source>
</evidence>
<dbReference type="EMBL" id="QTJV01000001">
    <property type="protein sequence ID" value="RFM36643.1"/>
    <property type="molecule type" value="Genomic_DNA"/>
</dbReference>
<name>A0A3E1P8Y6_9BACT</name>
<evidence type="ECO:0000256" key="1">
    <source>
        <dbReference type="ARBA" id="ARBA00004651"/>
    </source>
</evidence>
<keyword evidence="9" id="KW-1185">Reference proteome</keyword>
<dbReference type="RefSeq" id="WP_116851964.1">
    <property type="nucleotide sequence ID" value="NZ_QTJV01000001.1"/>
</dbReference>
<keyword evidence="5 7" id="KW-1133">Transmembrane helix</keyword>